<sequence>MSKSDKPMMSTKQLIAHMKSKGIKFEKANEQQARLVLEQKNYYFKLTSYRKNFLELNDKYHNLDFAYLIDLASIDMHLREYLLDLSLDIEHGIKVKLMELISNDNEEDGYSIVTDFKKANEHAYQQTIAYLRKNRYLHDLYVKHGNEPSIWVLFEIMTFGTLSLFVDFYLKRSPSKSVRKFHNYLKYAKNIRNACAHNNPLLVNLFSDKEFLRKPSAPVRTASKEIGISSSNLRDLKVNDLISLFYLHKLIQSDVLGSHKYDQGKKLILRFQRHQDWYIDNVNLVTFVKIMDMLVDYLETN</sequence>
<comment type="caution">
    <text evidence="1">The sequence shown here is derived from an EMBL/GenBank/DDBJ whole genome shotgun (WGS) entry which is preliminary data.</text>
</comment>
<dbReference type="Proteomes" id="UP000177010">
    <property type="component" value="Unassembled WGS sequence"/>
</dbReference>
<dbReference type="RefSeq" id="WP_083274388.1">
    <property type="nucleotide sequence ID" value="NZ_JAZHVW010000006.1"/>
</dbReference>
<name>A0A1E7XJJ4_9LACO</name>
<organism evidence="1 2">
    <name type="scientific">Lentilactobacillus sunkii</name>
    <dbReference type="NCBI Taxonomy" id="481719"/>
    <lineage>
        <taxon>Bacteria</taxon>
        <taxon>Bacillati</taxon>
        <taxon>Bacillota</taxon>
        <taxon>Bacilli</taxon>
        <taxon>Lactobacillales</taxon>
        <taxon>Lactobacillaceae</taxon>
        <taxon>Lentilactobacillus</taxon>
    </lineage>
</organism>
<dbReference type="InterPro" id="IPR011664">
    <property type="entry name" value="Abi_system_AbiD/AbiF-like"/>
</dbReference>
<evidence type="ECO:0000313" key="1">
    <source>
        <dbReference type="EMBL" id="OFA13239.1"/>
    </source>
</evidence>
<evidence type="ECO:0000313" key="2">
    <source>
        <dbReference type="Proteomes" id="UP000177010"/>
    </source>
</evidence>
<dbReference type="STRING" id="481719.LASUN_02380"/>
<dbReference type="Pfam" id="PF07751">
    <property type="entry name" value="Abi_2"/>
    <property type="match status" value="1"/>
</dbReference>
<proteinExistence type="predicted"/>
<protein>
    <submittedName>
        <fullName evidence="1">Abi-like protein</fullName>
    </submittedName>
</protein>
<dbReference type="AlphaFoldDB" id="A0A1E7XJJ4"/>
<accession>A0A1E7XJJ4</accession>
<dbReference type="EMBL" id="MIQE01000002">
    <property type="protein sequence ID" value="OFA13239.1"/>
    <property type="molecule type" value="Genomic_DNA"/>
</dbReference>
<gene>
    <name evidence="1" type="ORF">LASUN_02380</name>
</gene>
<reference evidence="1 2" key="1">
    <citation type="submission" date="2016-09" db="EMBL/GenBank/DDBJ databases">
        <title>Genome Sequence of Lactobacillus sunkii Strain CG01.</title>
        <authorList>
            <person name="Poehlein A."/>
            <person name="Gabris C."/>
            <person name="Bengelsdorf F.R."/>
            <person name="Duerre P."/>
            <person name="Daniel R."/>
        </authorList>
    </citation>
    <scope>NUCLEOTIDE SEQUENCE [LARGE SCALE GENOMIC DNA]</scope>
    <source>
        <strain evidence="1 2">CG_D</strain>
    </source>
</reference>